<dbReference type="SMART" id="SM00342">
    <property type="entry name" value="HTH_ARAC"/>
    <property type="match status" value="1"/>
</dbReference>
<dbReference type="PRINTS" id="PR00032">
    <property type="entry name" value="HTHARAC"/>
</dbReference>
<gene>
    <name evidence="5" type="ORF">M23134_07095</name>
</gene>
<dbReference type="PANTHER" id="PTHR46796">
    <property type="entry name" value="HTH-TYPE TRANSCRIPTIONAL ACTIVATOR RHAS-RELATED"/>
    <property type="match status" value="1"/>
</dbReference>
<protein>
    <submittedName>
        <fullName evidence="5">Transcriptional regulator, AraC family protein</fullName>
    </submittedName>
</protein>
<dbReference type="InterPro" id="IPR018060">
    <property type="entry name" value="HTH_AraC"/>
</dbReference>
<comment type="caution">
    <text evidence="5">The sequence shown here is derived from an EMBL/GenBank/DDBJ whole genome shotgun (WGS) entry which is preliminary data.</text>
</comment>
<sequence>MIRKQFPDLGSLKKFITQSYQNKKGWPTAILNVHTQQDYRPDVKGALSIFMNISGESHCTVDNRQVTIPEAFFFVTNQQQHYTLAIETSRPVETFNIHFADRLVEQVYESLLLPSDYLLQNSGHINGPQLLFYNQLHRKDAYLMGLIQAIRQAPHYQVNTLSLGQQFASKTTQEHLWLEEKLYEILVYLLQLHRNILKKVEQLPPIKQTTRVELYKRLGFALDYLHSFAHCTIQLDDLAQTACLSKYHFLRLFKQVFGLTPYQYLAKIRLENAQSLLKTTQMTVHEIAYTIGYENATSFCRVFRQRFKVSPQQYRSMIG</sequence>
<dbReference type="InterPro" id="IPR009057">
    <property type="entry name" value="Homeodomain-like_sf"/>
</dbReference>
<evidence type="ECO:0000259" key="4">
    <source>
        <dbReference type="PROSITE" id="PS01124"/>
    </source>
</evidence>
<keyword evidence="1" id="KW-0805">Transcription regulation</keyword>
<proteinExistence type="predicted"/>
<evidence type="ECO:0000256" key="1">
    <source>
        <dbReference type="ARBA" id="ARBA00023015"/>
    </source>
</evidence>
<dbReference type="InterPro" id="IPR020449">
    <property type="entry name" value="Tscrpt_reg_AraC-type_HTH"/>
</dbReference>
<dbReference type="InterPro" id="IPR018062">
    <property type="entry name" value="HTH_AraC-typ_CS"/>
</dbReference>
<dbReference type="Gene3D" id="1.10.10.60">
    <property type="entry name" value="Homeodomain-like"/>
    <property type="match status" value="2"/>
</dbReference>
<keyword evidence="6" id="KW-1185">Reference proteome</keyword>
<dbReference type="GO" id="GO:0043565">
    <property type="term" value="F:sequence-specific DNA binding"/>
    <property type="evidence" value="ECO:0007669"/>
    <property type="project" value="InterPro"/>
</dbReference>
<evidence type="ECO:0000313" key="6">
    <source>
        <dbReference type="Proteomes" id="UP000004095"/>
    </source>
</evidence>
<keyword evidence="3" id="KW-0804">Transcription</keyword>
<accession>A1ZUD1</accession>
<dbReference type="PROSITE" id="PS00041">
    <property type="entry name" value="HTH_ARAC_FAMILY_1"/>
    <property type="match status" value="1"/>
</dbReference>
<reference evidence="5 6" key="1">
    <citation type="submission" date="2007-01" db="EMBL/GenBank/DDBJ databases">
        <authorList>
            <person name="Haygood M."/>
            <person name="Podell S."/>
            <person name="Anderson C."/>
            <person name="Hopkinson B."/>
            <person name="Roe K."/>
            <person name="Barbeau K."/>
            <person name="Gaasterland T."/>
            <person name="Ferriera S."/>
            <person name="Johnson J."/>
            <person name="Kravitz S."/>
            <person name="Beeson K."/>
            <person name="Sutton G."/>
            <person name="Rogers Y.-H."/>
            <person name="Friedman R."/>
            <person name="Frazier M."/>
            <person name="Venter J.C."/>
        </authorList>
    </citation>
    <scope>NUCLEOTIDE SEQUENCE [LARGE SCALE GENOMIC DNA]</scope>
    <source>
        <strain evidence="5 6">ATCC 23134</strain>
    </source>
</reference>
<organism evidence="5 6">
    <name type="scientific">Microscilla marina ATCC 23134</name>
    <dbReference type="NCBI Taxonomy" id="313606"/>
    <lineage>
        <taxon>Bacteria</taxon>
        <taxon>Pseudomonadati</taxon>
        <taxon>Bacteroidota</taxon>
        <taxon>Cytophagia</taxon>
        <taxon>Cytophagales</taxon>
        <taxon>Microscillaceae</taxon>
        <taxon>Microscilla</taxon>
    </lineage>
</organism>
<dbReference type="AlphaFoldDB" id="A1ZUD1"/>
<keyword evidence="2" id="KW-0238">DNA-binding</keyword>
<dbReference type="Pfam" id="PF12833">
    <property type="entry name" value="HTH_18"/>
    <property type="match status" value="1"/>
</dbReference>
<evidence type="ECO:0000313" key="5">
    <source>
        <dbReference type="EMBL" id="EAY25950.1"/>
    </source>
</evidence>
<feature type="domain" description="HTH araC/xylS-type" evidence="4">
    <location>
        <begin position="219"/>
        <end position="317"/>
    </location>
</feature>
<dbReference type="PROSITE" id="PS01124">
    <property type="entry name" value="HTH_ARAC_FAMILY_2"/>
    <property type="match status" value="1"/>
</dbReference>
<dbReference type="EMBL" id="AAWS01000040">
    <property type="protein sequence ID" value="EAY25950.1"/>
    <property type="molecule type" value="Genomic_DNA"/>
</dbReference>
<dbReference type="Proteomes" id="UP000004095">
    <property type="component" value="Unassembled WGS sequence"/>
</dbReference>
<dbReference type="SUPFAM" id="SSF46689">
    <property type="entry name" value="Homeodomain-like"/>
    <property type="match status" value="2"/>
</dbReference>
<evidence type="ECO:0000256" key="2">
    <source>
        <dbReference type="ARBA" id="ARBA00023125"/>
    </source>
</evidence>
<dbReference type="InterPro" id="IPR050204">
    <property type="entry name" value="AraC_XylS_family_regulators"/>
</dbReference>
<dbReference type="eggNOG" id="COG4977">
    <property type="taxonomic scope" value="Bacteria"/>
</dbReference>
<evidence type="ECO:0000256" key="3">
    <source>
        <dbReference type="ARBA" id="ARBA00023163"/>
    </source>
</evidence>
<name>A1ZUD1_MICM2</name>
<dbReference type="GO" id="GO:0003700">
    <property type="term" value="F:DNA-binding transcription factor activity"/>
    <property type="evidence" value="ECO:0007669"/>
    <property type="project" value="InterPro"/>
</dbReference>